<protein>
    <submittedName>
        <fullName evidence="6">Enoyl-CoA hydratase/isomerase family protein</fullName>
    </submittedName>
</protein>
<dbReference type="PROSITE" id="PS00166">
    <property type="entry name" value="ENOYL_COA_HYDRATASE"/>
    <property type="match status" value="1"/>
</dbReference>
<dbReference type="PANTHER" id="PTHR11941">
    <property type="entry name" value="ENOYL-COA HYDRATASE-RELATED"/>
    <property type="match status" value="1"/>
</dbReference>
<evidence type="ECO:0000313" key="7">
    <source>
        <dbReference type="Proteomes" id="UP001500325"/>
    </source>
</evidence>
<evidence type="ECO:0000256" key="5">
    <source>
        <dbReference type="RuleBase" id="RU003707"/>
    </source>
</evidence>
<evidence type="ECO:0000256" key="4">
    <source>
        <dbReference type="ARBA" id="ARBA00023717"/>
    </source>
</evidence>
<dbReference type="EMBL" id="BAABIC010000025">
    <property type="protein sequence ID" value="GAA4707935.1"/>
    <property type="molecule type" value="Genomic_DNA"/>
</dbReference>
<dbReference type="Gene3D" id="3.90.226.10">
    <property type="entry name" value="2-enoyl-CoA Hydratase, Chain A, domain 1"/>
    <property type="match status" value="1"/>
</dbReference>
<gene>
    <name evidence="6" type="ORF">GCM10023215_56350</name>
</gene>
<dbReference type="Gene3D" id="1.10.12.10">
    <property type="entry name" value="Lyase 2-enoyl-coa Hydratase, Chain A, domain 2"/>
    <property type="match status" value="1"/>
</dbReference>
<accession>A0ABP8XI39</accession>
<organism evidence="6 7">
    <name type="scientific">Pseudonocardia yuanmonensis</name>
    <dbReference type="NCBI Taxonomy" id="1095914"/>
    <lineage>
        <taxon>Bacteria</taxon>
        <taxon>Bacillati</taxon>
        <taxon>Actinomycetota</taxon>
        <taxon>Actinomycetes</taxon>
        <taxon>Pseudonocardiales</taxon>
        <taxon>Pseudonocardiaceae</taxon>
        <taxon>Pseudonocardia</taxon>
    </lineage>
</organism>
<comment type="catalytic activity">
    <reaction evidence="3">
        <text>a (3S)-3-hydroxyacyl-CoA = a (2E)-enoyl-CoA + H2O</text>
        <dbReference type="Rhea" id="RHEA:16105"/>
        <dbReference type="ChEBI" id="CHEBI:15377"/>
        <dbReference type="ChEBI" id="CHEBI:57318"/>
        <dbReference type="ChEBI" id="CHEBI:58856"/>
        <dbReference type="EC" id="4.2.1.17"/>
    </reaction>
</comment>
<dbReference type="Proteomes" id="UP001500325">
    <property type="component" value="Unassembled WGS sequence"/>
</dbReference>
<dbReference type="InterPro" id="IPR001753">
    <property type="entry name" value="Enoyl-CoA_hydra/iso"/>
</dbReference>
<evidence type="ECO:0000313" key="6">
    <source>
        <dbReference type="EMBL" id="GAA4707935.1"/>
    </source>
</evidence>
<proteinExistence type="inferred from homology"/>
<comment type="similarity">
    <text evidence="1 5">Belongs to the enoyl-CoA hydratase/isomerase family.</text>
</comment>
<dbReference type="CDD" id="cd06558">
    <property type="entry name" value="crotonase-like"/>
    <property type="match status" value="1"/>
</dbReference>
<evidence type="ECO:0000256" key="1">
    <source>
        <dbReference type="ARBA" id="ARBA00005254"/>
    </source>
</evidence>
<sequence length="264" mass="27188">MSADSVVEGRVTVSTSHDGRVATLLVDRSSRLNALVPELLSELEAALDAVAGSVARVVLVRTAGTRAFSVGADIAVFSKLAAADMWRHWTSAGHRVFARLAALPQPTIAVVDGAALGGGLELALACDFRIARADAALGLPELGLGLVPGWGGTERLTMLVGATRAKEIILSRQAVDATTALAWGLVNRAPADNLDEEVERFVTDLLGSAPIAQQVAKQLVDAAAAGAPSSVLEAIASGFVATTEDFAEGVGAFLGKRTPVFIGR</sequence>
<keyword evidence="2" id="KW-0456">Lyase</keyword>
<name>A0ABP8XI39_9PSEU</name>
<comment type="catalytic activity">
    <reaction evidence="4">
        <text>a 4-saturated-(3S)-3-hydroxyacyl-CoA = a (3E)-enoyl-CoA + H2O</text>
        <dbReference type="Rhea" id="RHEA:20724"/>
        <dbReference type="ChEBI" id="CHEBI:15377"/>
        <dbReference type="ChEBI" id="CHEBI:58521"/>
        <dbReference type="ChEBI" id="CHEBI:137480"/>
        <dbReference type="EC" id="4.2.1.17"/>
    </reaction>
</comment>
<dbReference type="InterPro" id="IPR029045">
    <property type="entry name" value="ClpP/crotonase-like_dom_sf"/>
</dbReference>
<comment type="caution">
    <text evidence="6">The sequence shown here is derived from an EMBL/GenBank/DDBJ whole genome shotgun (WGS) entry which is preliminary data.</text>
</comment>
<evidence type="ECO:0000256" key="2">
    <source>
        <dbReference type="ARBA" id="ARBA00023239"/>
    </source>
</evidence>
<dbReference type="InterPro" id="IPR018376">
    <property type="entry name" value="Enoyl-CoA_hyd/isom_CS"/>
</dbReference>
<dbReference type="InterPro" id="IPR014748">
    <property type="entry name" value="Enoyl-CoA_hydra_C"/>
</dbReference>
<dbReference type="PANTHER" id="PTHR11941:SF54">
    <property type="entry name" value="ENOYL-COA HYDRATASE, MITOCHONDRIAL"/>
    <property type="match status" value="1"/>
</dbReference>
<dbReference type="Pfam" id="PF00378">
    <property type="entry name" value="ECH_1"/>
    <property type="match status" value="1"/>
</dbReference>
<keyword evidence="7" id="KW-1185">Reference proteome</keyword>
<evidence type="ECO:0000256" key="3">
    <source>
        <dbReference type="ARBA" id="ARBA00023709"/>
    </source>
</evidence>
<reference evidence="7" key="1">
    <citation type="journal article" date="2019" name="Int. J. Syst. Evol. Microbiol.">
        <title>The Global Catalogue of Microorganisms (GCM) 10K type strain sequencing project: providing services to taxonomists for standard genome sequencing and annotation.</title>
        <authorList>
            <consortium name="The Broad Institute Genomics Platform"/>
            <consortium name="The Broad Institute Genome Sequencing Center for Infectious Disease"/>
            <person name="Wu L."/>
            <person name="Ma J."/>
        </authorList>
    </citation>
    <scope>NUCLEOTIDE SEQUENCE [LARGE SCALE GENOMIC DNA]</scope>
    <source>
        <strain evidence="7">JCM 18055</strain>
    </source>
</reference>
<dbReference type="SUPFAM" id="SSF52096">
    <property type="entry name" value="ClpP/crotonase"/>
    <property type="match status" value="1"/>
</dbReference>